<evidence type="ECO:0000256" key="3">
    <source>
        <dbReference type="ARBA" id="ARBA00012450"/>
    </source>
</evidence>
<dbReference type="GO" id="GO:0003866">
    <property type="term" value="F:3-phosphoshikimate 1-carboxyvinyltransferase activity"/>
    <property type="evidence" value="ECO:0007669"/>
    <property type="project" value="UniProtKB-EC"/>
</dbReference>
<evidence type="ECO:0000256" key="9">
    <source>
        <dbReference type="SAM" id="MobiDB-lite"/>
    </source>
</evidence>
<dbReference type="InterPro" id="IPR006264">
    <property type="entry name" value="EPSP_synthase"/>
</dbReference>
<evidence type="ECO:0000256" key="4">
    <source>
        <dbReference type="ARBA" id="ARBA00022490"/>
    </source>
</evidence>
<dbReference type="Pfam" id="PF00275">
    <property type="entry name" value="EPSP_synthase"/>
    <property type="match status" value="1"/>
</dbReference>
<protein>
    <recommendedName>
        <fullName evidence="3">3-phosphoshikimate 1-carboxyvinyltransferase</fullName>
        <ecNumber evidence="3">2.5.1.19</ecNumber>
    </recommendedName>
</protein>
<dbReference type="PANTHER" id="PTHR21090:SF5">
    <property type="entry name" value="PENTAFUNCTIONAL AROM POLYPEPTIDE"/>
    <property type="match status" value="1"/>
</dbReference>
<dbReference type="UniPathway" id="UPA00053">
    <property type="reaction ID" value="UER00089"/>
</dbReference>
<dbReference type="EMBL" id="CAFBPM010000011">
    <property type="protein sequence ID" value="CAB5025340.1"/>
    <property type="molecule type" value="Genomic_DNA"/>
</dbReference>
<dbReference type="InterPro" id="IPR013792">
    <property type="entry name" value="RNA3'P_cycl/enolpyr_Trfase_a/b"/>
</dbReference>
<keyword evidence="7" id="KW-0057">Aromatic amino acid biosynthesis</keyword>
<evidence type="ECO:0000256" key="8">
    <source>
        <dbReference type="ARBA" id="ARBA00044633"/>
    </source>
</evidence>
<evidence type="ECO:0000256" key="1">
    <source>
        <dbReference type="ARBA" id="ARBA00004811"/>
    </source>
</evidence>
<dbReference type="EC" id="2.5.1.19" evidence="3"/>
<dbReference type="HAMAP" id="MF_00210">
    <property type="entry name" value="EPSP_synth"/>
    <property type="match status" value="1"/>
</dbReference>
<comment type="similarity">
    <text evidence="2">Belongs to the EPSP synthase family.</text>
</comment>
<evidence type="ECO:0000313" key="11">
    <source>
        <dbReference type="EMBL" id="CAB4884433.1"/>
    </source>
</evidence>
<feature type="domain" description="Enolpyruvate transferase" evidence="10">
    <location>
        <begin position="9"/>
        <end position="424"/>
    </location>
</feature>
<evidence type="ECO:0000256" key="5">
    <source>
        <dbReference type="ARBA" id="ARBA00022605"/>
    </source>
</evidence>
<gene>
    <name evidence="11" type="ORF">UFOPK3427_01893</name>
    <name evidence="12" type="ORF">UFOPK4112_01171</name>
</gene>
<feature type="region of interest" description="Disordered" evidence="9">
    <location>
        <begin position="1"/>
        <end position="22"/>
    </location>
</feature>
<dbReference type="InterPro" id="IPR036968">
    <property type="entry name" value="Enolpyruvate_Tfrase_sf"/>
</dbReference>
<name>A0A6J7R9L3_9ZZZZ</name>
<evidence type="ECO:0000256" key="6">
    <source>
        <dbReference type="ARBA" id="ARBA00022679"/>
    </source>
</evidence>
<dbReference type="SUPFAM" id="SSF55205">
    <property type="entry name" value="EPT/RTPC-like"/>
    <property type="match status" value="1"/>
</dbReference>
<keyword evidence="5" id="KW-0028">Amino-acid biosynthesis</keyword>
<dbReference type="NCBIfam" id="TIGR01356">
    <property type="entry name" value="aroA"/>
    <property type="match status" value="1"/>
</dbReference>
<dbReference type="PANTHER" id="PTHR21090">
    <property type="entry name" value="AROM/DEHYDROQUINATE SYNTHASE"/>
    <property type="match status" value="1"/>
</dbReference>
<dbReference type="PIRSF" id="PIRSF000505">
    <property type="entry name" value="EPSPS"/>
    <property type="match status" value="1"/>
</dbReference>
<evidence type="ECO:0000313" key="12">
    <source>
        <dbReference type="EMBL" id="CAB5025340.1"/>
    </source>
</evidence>
<comment type="catalytic activity">
    <reaction evidence="8">
        <text>3-phosphoshikimate + phosphoenolpyruvate = 5-O-(1-carboxyvinyl)-3-phosphoshikimate + phosphate</text>
        <dbReference type="Rhea" id="RHEA:21256"/>
        <dbReference type="ChEBI" id="CHEBI:43474"/>
        <dbReference type="ChEBI" id="CHEBI:57701"/>
        <dbReference type="ChEBI" id="CHEBI:58702"/>
        <dbReference type="ChEBI" id="CHEBI:145989"/>
        <dbReference type="EC" id="2.5.1.19"/>
    </reaction>
    <physiologicalReaction direction="left-to-right" evidence="8">
        <dbReference type="Rhea" id="RHEA:21257"/>
    </physiologicalReaction>
</comment>
<dbReference type="InterPro" id="IPR023193">
    <property type="entry name" value="EPSP_synthase_CS"/>
</dbReference>
<dbReference type="EMBL" id="CAFBLT010000004">
    <property type="protein sequence ID" value="CAB4884433.1"/>
    <property type="molecule type" value="Genomic_DNA"/>
</dbReference>
<proteinExistence type="inferred from homology"/>
<dbReference type="FunFam" id="3.65.10.10:FF:000005">
    <property type="entry name" value="3-phosphoshikimate 1-carboxyvinyltransferase"/>
    <property type="match status" value="1"/>
</dbReference>
<dbReference type="PROSITE" id="PS00104">
    <property type="entry name" value="EPSP_SYNTHASE_1"/>
    <property type="match status" value="1"/>
</dbReference>
<keyword evidence="4" id="KW-0963">Cytoplasm</keyword>
<dbReference type="CDD" id="cd01556">
    <property type="entry name" value="EPSP_synthase"/>
    <property type="match status" value="1"/>
</dbReference>
<organism evidence="12">
    <name type="scientific">freshwater metagenome</name>
    <dbReference type="NCBI Taxonomy" id="449393"/>
    <lineage>
        <taxon>unclassified sequences</taxon>
        <taxon>metagenomes</taxon>
        <taxon>ecological metagenomes</taxon>
    </lineage>
</organism>
<dbReference type="Gene3D" id="3.65.10.10">
    <property type="entry name" value="Enolpyruvate transferase domain"/>
    <property type="match status" value="2"/>
</dbReference>
<accession>A0A6J7R9L3</accession>
<evidence type="ECO:0000256" key="2">
    <source>
        <dbReference type="ARBA" id="ARBA00009948"/>
    </source>
</evidence>
<keyword evidence="6" id="KW-0808">Transferase</keyword>
<dbReference type="GO" id="GO:0008652">
    <property type="term" value="P:amino acid biosynthetic process"/>
    <property type="evidence" value="ECO:0007669"/>
    <property type="project" value="UniProtKB-KW"/>
</dbReference>
<evidence type="ECO:0000259" key="10">
    <source>
        <dbReference type="Pfam" id="PF00275"/>
    </source>
</evidence>
<reference evidence="12" key="1">
    <citation type="submission" date="2020-05" db="EMBL/GenBank/DDBJ databases">
        <authorList>
            <person name="Chiriac C."/>
            <person name="Salcher M."/>
            <person name="Ghai R."/>
            <person name="Kavagutti S V."/>
        </authorList>
    </citation>
    <scope>NUCLEOTIDE SEQUENCE</scope>
</reference>
<dbReference type="GO" id="GO:0009423">
    <property type="term" value="P:chorismate biosynthetic process"/>
    <property type="evidence" value="ECO:0007669"/>
    <property type="project" value="UniProtKB-UniPathway"/>
</dbReference>
<evidence type="ECO:0000256" key="7">
    <source>
        <dbReference type="ARBA" id="ARBA00023141"/>
    </source>
</evidence>
<dbReference type="GO" id="GO:0009073">
    <property type="term" value="P:aromatic amino acid family biosynthetic process"/>
    <property type="evidence" value="ECO:0007669"/>
    <property type="project" value="UniProtKB-KW"/>
</dbReference>
<comment type="pathway">
    <text evidence="1">Metabolic intermediate biosynthesis; chorismate biosynthesis; chorismate from D-erythrose 4-phosphate and phosphoenolpyruvate: step 6/7.</text>
</comment>
<dbReference type="InterPro" id="IPR001986">
    <property type="entry name" value="Enolpyruvate_Tfrase_dom"/>
</dbReference>
<dbReference type="AlphaFoldDB" id="A0A6J7R9L3"/>
<sequence length="428" mass="44685">MATPSTIIQPKKELNGSIAPPGDKSISHRALILSAMTEGTSTISGLSNGNDVAGTQVIMEQLGARFKVLAPSRVEVQGAGASIHPASASLDCGNSGTTLRLLMGVVASIEGVHRFIGDGSLSRRPMDRVAVPLREMGATVTGVGPQVTLPVSVEGGVLGGIDYTTPVTSAQVKSAILLAGLRGTEDVVVREAIETRPHTEEMLLFAGAALTRERINDHLVITLRPSTLAPRNWIIPSDPSQGAFFIVAGLLARSGSITTTGLYPGATRTGFLEVLERMGGQLLKRFDADGNLDVQALPAALIATEVRAEEIPSLDEVPILVVAAAAATGITRFVDVGELRLKESDRFEKSKELAEGLGARAWSEGDDLYVEGRGSASFSHLVIDAEGDHRVAMAAAIAGVVGGGADISGFETVMSSYPNFESDLARLS</sequence>